<dbReference type="InterPro" id="IPR023296">
    <property type="entry name" value="Glyco_hydro_beta-prop_sf"/>
</dbReference>
<dbReference type="Pfam" id="PF00251">
    <property type="entry name" value="Glyco_hydro_32N"/>
    <property type="match status" value="1"/>
</dbReference>
<evidence type="ECO:0000256" key="2">
    <source>
        <dbReference type="ARBA" id="ARBA00012758"/>
    </source>
</evidence>
<dbReference type="InterPro" id="IPR018053">
    <property type="entry name" value="Glyco_hydro_32_AS"/>
</dbReference>
<proteinExistence type="inferred from homology"/>
<dbReference type="AlphaFoldDB" id="A0A8S9ZVS2"/>
<comment type="caution">
    <text evidence="6">The sequence shown here is derived from an EMBL/GenBank/DDBJ whole genome shotgun (WGS) entry which is preliminary data.</text>
</comment>
<dbReference type="PROSITE" id="PS00609">
    <property type="entry name" value="GLYCOSYL_HYDROL_F32"/>
    <property type="match status" value="1"/>
</dbReference>
<dbReference type="InterPro" id="IPR001362">
    <property type="entry name" value="Glyco_hydro_32"/>
</dbReference>
<evidence type="ECO:0000256" key="1">
    <source>
        <dbReference type="ARBA" id="ARBA00009902"/>
    </source>
</evidence>
<feature type="domain" description="Glycosyl hydrolase family 32 N-terminal" evidence="5">
    <location>
        <begin position="128"/>
        <end position="441"/>
    </location>
</feature>
<name>A0A8S9ZVS2_9BILA</name>
<dbReference type="Proteomes" id="UP000605970">
    <property type="component" value="Unassembled WGS sequence"/>
</dbReference>
<dbReference type="PANTHER" id="PTHR43101:SF1">
    <property type="entry name" value="BETA-FRUCTOSIDASE"/>
    <property type="match status" value="1"/>
</dbReference>
<dbReference type="InterPro" id="IPR013148">
    <property type="entry name" value="Glyco_hydro_32_N"/>
</dbReference>
<gene>
    <name evidence="6" type="ORF">Mgra_00002716</name>
</gene>
<evidence type="ECO:0000259" key="5">
    <source>
        <dbReference type="Pfam" id="PF00251"/>
    </source>
</evidence>
<dbReference type="InterPro" id="IPR051214">
    <property type="entry name" value="GH32_Enzymes"/>
</dbReference>
<dbReference type="OrthoDB" id="202537at2759"/>
<dbReference type="GO" id="GO:0005975">
    <property type="term" value="P:carbohydrate metabolic process"/>
    <property type="evidence" value="ECO:0007669"/>
    <property type="project" value="InterPro"/>
</dbReference>
<dbReference type="GO" id="GO:0004564">
    <property type="term" value="F:beta-fructofuranosidase activity"/>
    <property type="evidence" value="ECO:0007669"/>
    <property type="project" value="UniProtKB-EC"/>
</dbReference>
<dbReference type="EMBL" id="JABEBT010000017">
    <property type="protein sequence ID" value="KAF7637740.1"/>
    <property type="molecule type" value="Genomic_DNA"/>
</dbReference>
<dbReference type="Gene3D" id="2.115.10.20">
    <property type="entry name" value="Glycosyl hydrolase domain, family 43"/>
    <property type="match status" value="1"/>
</dbReference>
<organism evidence="6 7">
    <name type="scientific">Meloidogyne graminicola</name>
    <dbReference type="NCBI Taxonomy" id="189291"/>
    <lineage>
        <taxon>Eukaryota</taxon>
        <taxon>Metazoa</taxon>
        <taxon>Ecdysozoa</taxon>
        <taxon>Nematoda</taxon>
        <taxon>Chromadorea</taxon>
        <taxon>Rhabditida</taxon>
        <taxon>Tylenchina</taxon>
        <taxon>Tylenchomorpha</taxon>
        <taxon>Tylenchoidea</taxon>
        <taxon>Meloidogynidae</taxon>
        <taxon>Meloidogyninae</taxon>
        <taxon>Meloidogyne</taxon>
    </lineage>
</organism>
<dbReference type="SUPFAM" id="SSF75005">
    <property type="entry name" value="Arabinanase/levansucrase/invertase"/>
    <property type="match status" value="1"/>
</dbReference>
<keyword evidence="4" id="KW-0326">Glycosidase</keyword>
<dbReference type="SMART" id="SM00640">
    <property type="entry name" value="Glyco_32"/>
    <property type="match status" value="1"/>
</dbReference>
<accession>A0A8S9ZVS2</accession>
<reference evidence="6" key="1">
    <citation type="journal article" date="2020" name="Ecol. Evol.">
        <title>Genome structure and content of the rice root-knot nematode (Meloidogyne graminicola).</title>
        <authorList>
            <person name="Phan N.T."/>
            <person name="Danchin E.G.J."/>
            <person name="Klopp C."/>
            <person name="Perfus-Barbeoch L."/>
            <person name="Kozlowski D.K."/>
            <person name="Koutsovoulos G.D."/>
            <person name="Lopez-Roques C."/>
            <person name="Bouchez O."/>
            <person name="Zahm M."/>
            <person name="Besnard G."/>
            <person name="Bellafiore S."/>
        </authorList>
    </citation>
    <scope>NUCLEOTIDE SEQUENCE</scope>
    <source>
        <strain evidence="6">VN-18</strain>
    </source>
</reference>
<comment type="similarity">
    <text evidence="1">Belongs to the glycosyl hydrolase 32 family.</text>
</comment>
<dbReference type="PANTHER" id="PTHR43101">
    <property type="entry name" value="BETA-FRUCTOSIDASE"/>
    <property type="match status" value="1"/>
</dbReference>
<evidence type="ECO:0000256" key="4">
    <source>
        <dbReference type="ARBA" id="ARBA00023295"/>
    </source>
</evidence>
<keyword evidence="3" id="KW-0378">Hydrolase</keyword>
<evidence type="ECO:0000256" key="3">
    <source>
        <dbReference type="ARBA" id="ARBA00022801"/>
    </source>
</evidence>
<evidence type="ECO:0000313" key="7">
    <source>
        <dbReference type="Proteomes" id="UP000605970"/>
    </source>
</evidence>
<keyword evidence="7" id="KW-1185">Reference proteome</keyword>
<dbReference type="EC" id="3.2.1.26" evidence="2"/>
<evidence type="ECO:0000313" key="6">
    <source>
        <dbReference type="EMBL" id="KAF7637740.1"/>
    </source>
</evidence>
<protein>
    <recommendedName>
        <fullName evidence="2">beta-fructofuranosidase</fullName>
        <ecNumber evidence="2">3.2.1.26</ecNumber>
    </recommendedName>
</protein>
<sequence>MVFKYNSSSSSSSSSSMKQLLPLILYKTSIIHIWFKIKEENQLNLANIKLKNEQGINITLAETNQFKEFIFFEMLPKIEGNAFLEWSDEDTWVSYIYVYEPESVLELGIRPLFVANAARNPEIPENYHFRPPLGWMNDPNGFSKFGQSFHLFYQHYPHSLKWQPMHWGHAVSHDLVNWIHLPLFLLPDPKISFDKKQTGGIFSGSAIPFSNSLKVFYTDSFLGRNPMEYQRMVSTINGINPSGLSKTIIPEGPQNLNLTQDFRDPNVILGPDGKWKMILGSRDNQGGVILLYGTDNPTAENGWNFLNILYRDNRLGMTVAECSGLVPIDGNPQDPNTLWALIYAQLNSNDTATGRRDLTTVLVGNFDGINFNPLFEQEMDFGTHAYAFQALYNSELGTLVIAWLANWKDWNWATKPDFPTAMILPRKLTLSSDKKSLLTPPIDWVINKLINQNLDQNKQLEKGQFINLPNGTAQILFSLNKNQLNIQEPISNDQRSSSNGNKENSTFIRLEIEHPKLKPVGVEISPEGIEILNGPPKQPQQRLIALGAKPREVQVIVIFKRKLK</sequence>